<evidence type="ECO:0000259" key="1">
    <source>
        <dbReference type="Pfam" id="PF01965"/>
    </source>
</evidence>
<dbReference type="PANTHER" id="PTHR43130:SF2">
    <property type="entry name" value="DJ-1_PFPI DOMAIN-CONTAINING PROTEIN"/>
    <property type="match status" value="1"/>
</dbReference>
<dbReference type="CDD" id="cd03139">
    <property type="entry name" value="GATase1_PfpI_2"/>
    <property type="match status" value="1"/>
</dbReference>
<dbReference type="InterPro" id="IPR029062">
    <property type="entry name" value="Class_I_gatase-like"/>
</dbReference>
<name>A0A940N2J8_9PROT</name>
<dbReference type="InterPro" id="IPR052158">
    <property type="entry name" value="INH-QAR"/>
</dbReference>
<organism evidence="2 3">
    <name type="scientific">Roseomonas indoligenes</name>
    <dbReference type="NCBI Taxonomy" id="2820811"/>
    <lineage>
        <taxon>Bacteria</taxon>
        <taxon>Pseudomonadati</taxon>
        <taxon>Pseudomonadota</taxon>
        <taxon>Alphaproteobacteria</taxon>
        <taxon>Acetobacterales</taxon>
        <taxon>Roseomonadaceae</taxon>
        <taxon>Roseomonas</taxon>
    </lineage>
</organism>
<dbReference type="Pfam" id="PF01965">
    <property type="entry name" value="DJ-1_PfpI"/>
    <property type="match status" value="1"/>
</dbReference>
<gene>
    <name evidence="2" type="ORF">J5Y10_22555</name>
</gene>
<reference evidence="2" key="1">
    <citation type="submission" date="2021-03" db="EMBL/GenBank/DDBJ databases">
        <authorList>
            <person name="So Y."/>
        </authorList>
    </citation>
    <scope>NUCLEOTIDE SEQUENCE</scope>
    <source>
        <strain evidence="2">SG15</strain>
    </source>
</reference>
<dbReference type="InterPro" id="IPR002818">
    <property type="entry name" value="DJ-1/PfpI"/>
</dbReference>
<keyword evidence="3" id="KW-1185">Reference proteome</keyword>
<dbReference type="GO" id="GO:0006355">
    <property type="term" value="P:regulation of DNA-templated transcription"/>
    <property type="evidence" value="ECO:0007669"/>
    <property type="project" value="TreeGrafter"/>
</dbReference>
<comment type="caution">
    <text evidence="2">The sequence shown here is derived from an EMBL/GenBank/DDBJ whole genome shotgun (WGS) entry which is preliminary data.</text>
</comment>
<dbReference type="AlphaFoldDB" id="A0A940N2J8"/>
<feature type="domain" description="DJ-1/PfpI" evidence="1">
    <location>
        <begin position="13"/>
        <end position="167"/>
    </location>
</feature>
<proteinExistence type="predicted"/>
<dbReference type="Proteomes" id="UP000677537">
    <property type="component" value="Unassembled WGS sequence"/>
</dbReference>
<accession>A0A940N2J8</accession>
<evidence type="ECO:0000313" key="2">
    <source>
        <dbReference type="EMBL" id="MBP0495585.1"/>
    </source>
</evidence>
<dbReference type="PANTHER" id="PTHR43130">
    <property type="entry name" value="ARAC-FAMILY TRANSCRIPTIONAL REGULATOR"/>
    <property type="match status" value="1"/>
</dbReference>
<protein>
    <submittedName>
        <fullName evidence="2">DJ-1/PfpI family protein</fullName>
    </submittedName>
</protein>
<dbReference type="RefSeq" id="WP_209376377.1">
    <property type="nucleotide sequence ID" value="NZ_JAGIZA010000018.1"/>
</dbReference>
<dbReference type="SUPFAM" id="SSF52317">
    <property type="entry name" value="Class I glutamine amidotransferase-like"/>
    <property type="match status" value="1"/>
</dbReference>
<sequence>MIDPSRHVNIGSLIFDGIDQIDLTGPFEVLARIPNSTYRLYGKTDGMIRDLKGLRISPDAAIAEAPQLDVLHIPGGFGQEALMDDEEVLGWIRRQAEGAQSIFSVCTGALVLGAAGLLKGRRATTHWASFHLLPYFGAIPVDERVVVDGNWVFAAGVTAGIDGALRLAAELRGDAAAQGIQLHMVYAPEPPFDAGTPASAPPEVFAAMRESVRAVTTQREATARRVAERLGITAAVSP</sequence>
<dbReference type="Gene3D" id="3.40.50.880">
    <property type="match status" value="1"/>
</dbReference>
<dbReference type="EMBL" id="JAGIZA010000018">
    <property type="protein sequence ID" value="MBP0495585.1"/>
    <property type="molecule type" value="Genomic_DNA"/>
</dbReference>
<evidence type="ECO:0000313" key="3">
    <source>
        <dbReference type="Proteomes" id="UP000677537"/>
    </source>
</evidence>